<dbReference type="PANTHER" id="PTHR46825">
    <property type="entry name" value="D-ALANYL-D-ALANINE-CARBOXYPEPTIDASE/ENDOPEPTIDASE AMPH"/>
    <property type="match status" value="1"/>
</dbReference>
<dbReference type="Gene3D" id="3.40.710.10">
    <property type="entry name" value="DD-peptidase/beta-lactamase superfamily"/>
    <property type="match status" value="1"/>
</dbReference>
<dbReference type="Proteomes" id="UP000238701">
    <property type="component" value="Unassembled WGS sequence"/>
</dbReference>
<dbReference type="AlphaFoldDB" id="A0A2U3KT74"/>
<reference evidence="4" key="1">
    <citation type="submission" date="2018-02" db="EMBL/GenBank/DDBJ databases">
        <authorList>
            <person name="Hausmann B."/>
        </authorList>
    </citation>
    <scope>NUCLEOTIDE SEQUENCE [LARGE SCALE GENOMIC DNA]</scope>
    <source>
        <strain evidence="4">Peat soil MAG SbA1</strain>
    </source>
</reference>
<dbReference type="InterPro" id="IPR012338">
    <property type="entry name" value="Beta-lactam/transpept-like"/>
</dbReference>
<dbReference type="InterPro" id="IPR050491">
    <property type="entry name" value="AmpC-like"/>
</dbReference>
<dbReference type="InterPro" id="IPR001466">
    <property type="entry name" value="Beta-lactam-related"/>
</dbReference>
<feature type="domain" description="Beta-lactamase-related" evidence="2">
    <location>
        <begin position="39"/>
        <end position="363"/>
    </location>
</feature>
<dbReference type="SUPFAM" id="SSF56601">
    <property type="entry name" value="beta-lactamase/transpeptidase-like"/>
    <property type="match status" value="1"/>
</dbReference>
<dbReference type="Pfam" id="PF00144">
    <property type="entry name" value="Beta-lactamase"/>
    <property type="match status" value="1"/>
</dbReference>
<dbReference type="PANTHER" id="PTHR46825:SF9">
    <property type="entry name" value="BETA-LACTAMASE-RELATED DOMAIN-CONTAINING PROTEIN"/>
    <property type="match status" value="1"/>
</dbReference>
<keyword evidence="1" id="KW-0732">Signal</keyword>
<evidence type="ECO:0000259" key="2">
    <source>
        <dbReference type="Pfam" id="PF00144"/>
    </source>
</evidence>
<keyword evidence="3" id="KW-0675">Receptor</keyword>
<evidence type="ECO:0000256" key="1">
    <source>
        <dbReference type="SAM" id="SignalP"/>
    </source>
</evidence>
<gene>
    <name evidence="3" type="ORF">SBA1_470061</name>
</gene>
<proteinExistence type="predicted"/>
<evidence type="ECO:0000313" key="3">
    <source>
        <dbReference type="EMBL" id="SPF42842.1"/>
    </source>
</evidence>
<feature type="signal peptide" evidence="1">
    <location>
        <begin position="1"/>
        <end position="21"/>
    </location>
</feature>
<organism evidence="3 4">
    <name type="scientific">Candidatus Sulfotelmatobacter kueseliae</name>
    <dbReference type="NCBI Taxonomy" id="2042962"/>
    <lineage>
        <taxon>Bacteria</taxon>
        <taxon>Pseudomonadati</taxon>
        <taxon>Acidobacteriota</taxon>
        <taxon>Terriglobia</taxon>
        <taxon>Terriglobales</taxon>
        <taxon>Candidatus Korobacteraceae</taxon>
        <taxon>Candidatus Sulfotelmatobacter</taxon>
    </lineage>
</organism>
<protein>
    <submittedName>
        <fullName evidence="3">TonB-dependent receptor</fullName>
    </submittedName>
</protein>
<feature type="chain" id="PRO_5015464661" evidence="1">
    <location>
        <begin position="22"/>
        <end position="475"/>
    </location>
</feature>
<name>A0A2U3KT74_9BACT</name>
<accession>A0A2U3KT74</accession>
<dbReference type="EMBL" id="OMOD01000141">
    <property type="protein sequence ID" value="SPF42842.1"/>
    <property type="molecule type" value="Genomic_DNA"/>
</dbReference>
<sequence>MKWLIPVVLALISVLTPICVAADKQEEKLKPAQSIAELQQQLEKILKDTHTPGVSVAIVHRDGPEWIAGLGKADVASGRAATADTLFRIGSVSKAFASLSILMLVDQGKLSLEDPVHKLAPEVWFENPWEATDPVRVVHLLEHTTGWDDMHFREVAKDWPGTMGLREALDYDHHSRISSWRPGTRFWYCSSGPTVAAYIVEKITCQRFEDFVEQNLFRPIGMKSATYFKPADTAITTLYHDDGKTPYPYWNIICRPAGAINASAKDMAAYLQFYLNRGAVNGKQLFSVTEIDRMEIPATTWAAKDGMKYGYGLGNYWTVEDGFVYHGHVGSVIGGSSELEYLPDYGVGYFFSLNSGNGDAYDRSGQAIRDYITRNLQRPTLPPVASLPPQSAEYAGWYELDTPRGEVMHFLFRLGGMGWIRFKDGKLIFSAPGVGMWNDTFVPVMGTQFRHVKKDEFPDPVPTLVLLTPNEATAY</sequence>
<evidence type="ECO:0000313" key="4">
    <source>
        <dbReference type="Proteomes" id="UP000238701"/>
    </source>
</evidence>